<dbReference type="EMBL" id="CP157743">
    <property type="protein sequence ID" value="XBS22579.1"/>
    <property type="molecule type" value="Genomic_DNA"/>
</dbReference>
<dbReference type="InterPro" id="IPR057727">
    <property type="entry name" value="WCX_dom"/>
</dbReference>
<evidence type="ECO:0000313" key="2">
    <source>
        <dbReference type="EMBL" id="XBS22579.1"/>
    </source>
</evidence>
<dbReference type="Pfam" id="PF25583">
    <property type="entry name" value="WCX"/>
    <property type="match status" value="1"/>
</dbReference>
<dbReference type="AlphaFoldDB" id="A0AAU7NZZ8"/>
<sequence length="121" mass="13611">MSSGRQCVTSKDSRNKQGFDLAEFAKNQAHFGVGDIIPFQARVCDHLAAILAETALSESQQLTESTDPGFKVVSANLPNNWQLRWWVLGEGERIELLKPEELREEIARTLREAGQYYTTVT</sequence>
<organism evidence="2 3">
    <name type="scientific">Methylomarinum roseum</name>
    <dbReference type="NCBI Taxonomy" id="3067653"/>
    <lineage>
        <taxon>Bacteria</taxon>
        <taxon>Pseudomonadati</taxon>
        <taxon>Pseudomonadota</taxon>
        <taxon>Gammaproteobacteria</taxon>
        <taxon>Methylococcales</taxon>
        <taxon>Methylococcaceae</taxon>
        <taxon>Methylomarinum</taxon>
    </lineage>
</organism>
<reference evidence="2 3" key="1">
    <citation type="journal article" date="2024" name="Microbiology">
        <title>Methylomarinum rosea sp. nov., a novel halophilic methanotrophic bacterium from the hypersaline Lake Elton.</title>
        <authorList>
            <person name="Suleimanov R.Z."/>
            <person name="Oshkin I.Y."/>
            <person name="Danilova O.V."/>
            <person name="Suzina N.E."/>
            <person name="Dedysh S.N."/>
        </authorList>
    </citation>
    <scope>NUCLEOTIDE SEQUENCE [LARGE SCALE GENOMIC DNA]</scope>
    <source>
        <strain evidence="2 3">Ch1-1</strain>
    </source>
</reference>
<protein>
    <submittedName>
        <fullName evidence="2">WYL domain-containing protein</fullName>
    </submittedName>
</protein>
<dbReference type="KEGG" id="mech:Q9L42_012575"/>
<dbReference type="RefSeq" id="WP_305910207.1">
    <property type="nucleotide sequence ID" value="NZ_CP157743.1"/>
</dbReference>
<dbReference type="Proteomes" id="UP001225378">
    <property type="component" value="Chromosome"/>
</dbReference>
<evidence type="ECO:0000313" key="3">
    <source>
        <dbReference type="Proteomes" id="UP001225378"/>
    </source>
</evidence>
<feature type="domain" description="WCX" evidence="1">
    <location>
        <begin position="45"/>
        <end position="113"/>
    </location>
</feature>
<accession>A0AAU7NZZ8</accession>
<keyword evidence="3" id="KW-1185">Reference proteome</keyword>
<name>A0AAU7NZZ8_9GAMM</name>
<gene>
    <name evidence="2" type="ORF">Q9L42_012575</name>
</gene>
<evidence type="ECO:0000259" key="1">
    <source>
        <dbReference type="Pfam" id="PF25583"/>
    </source>
</evidence>
<proteinExistence type="predicted"/>